<dbReference type="Gene3D" id="1.10.287.3990">
    <property type="match status" value="1"/>
</dbReference>
<dbReference type="OrthoDB" id="1731724at2759"/>
<keyword evidence="6" id="KW-1185">Reference proteome</keyword>
<feature type="domain" description="VWFA" evidence="4">
    <location>
        <begin position="4"/>
        <end position="188"/>
    </location>
</feature>
<dbReference type="GO" id="GO:0043161">
    <property type="term" value="P:proteasome-mediated ubiquitin-dependent protein catabolic process"/>
    <property type="evidence" value="ECO:0007669"/>
    <property type="project" value="EnsemblFungi"/>
</dbReference>
<dbReference type="CDD" id="cd01452">
    <property type="entry name" value="VWA_26S_proteasome_subunit"/>
    <property type="match status" value="1"/>
</dbReference>
<evidence type="ECO:0000259" key="4">
    <source>
        <dbReference type="PROSITE" id="PS50234"/>
    </source>
</evidence>
<dbReference type="GO" id="GO:0043248">
    <property type="term" value="P:proteasome assembly"/>
    <property type="evidence" value="ECO:0007669"/>
    <property type="project" value="EnsemblFungi"/>
</dbReference>
<name>M2N2G1_BAUPA</name>
<dbReference type="EMBL" id="KB445560">
    <property type="protein sequence ID" value="EMC93169.1"/>
    <property type="molecule type" value="Genomic_DNA"/>
</dbReference>
<evidence type="ECO:0000313" key="5">
    <source>
        <dbReference type="EMBL" id="EMC93169.1"/>
    </source>
</evidence>
<gene>
    <name evidence="5" type="ORF">BAUCODRAFT_36835</name>
</gene>
<dbReference type="PROSITE" id="PS50330">
    <property type="entry name" value="UIM"/>
    <property type="match status" value="1"/>
</dbReference>
<dbReference type="InterPro" id="IPR036465">
    <property type="entry name" value="vWFA_dom_sf"/>
</dbReference>
<dbReference type="InterPro" id="IPR002035">
    <property type="entry name" value="VWF_A"/>
</dbReference>
<dbReference type="InterPro" id="IPR003903">
    <property type="entry name" value="UIM_dom"/>
</dbReference>
<dbReference type="GO" id="GO:0036435">
    <property type="term" value="F:K48-linked polyubiquitin modification-dependent protein binding"/>
    <property type="evidence" value="ECO:0007669"/>
    <property type="project" value="EnsemblFungi"/>
</dbReference>
<dbReference type="InterPro" id="IPR027040">
    <property type="entry name" value="PSMD4"/>
</dbReference>
<dbReference type="PANTHER" id="PTHR10223:SF0">
    <property type="entry name" value="26S PROTEASOME NON-ATPASE REGULATORY SUBUNIT 4"/>
    <property type="match status" value="1"/>
</dbReference>
<evidence type="ECO:0000256" key="1">
    <source>
        <dbReference type="ARBA" id="ARBA00005574"/>
    </source>
</evidence>
<sequence>MLEATIIVVDNSESSRNGDYVPSRWEAQTDAANLIFHSKTQANPESSVGLMSMGGSGPEVLTTLTTNPGKILDGLHRTKVKGQSHLYTGIMIASLALKHRQNKSQRQRIIVFVCSPIADSQSTLVKLAKKMRKNNTSVDIVAFGDLTEDNLDKLRAFNDAVKGGDGSHLEIVQPGPNLLSDSIVASPILAGEGGGAATNGTGAEGGAGAGGGTDFEFGVDPNLDPELALVLRMSMEEERERQSREQKARDEAEGKTHLESVPEEGRQEGEAGGSGSAPATSMQVDGNGEPVGSAGATVGLETEVKREEDKKKKEDEDKMDTA</sequence>
<protein>
    <recommendedName>
        <fullName evidence="4">VWFA domain-containing protein</fullName>
    </recommendedName>
</protein>
<dbReference type="GO" id="GO:0005634">
    <property type="term" value="C:nucleus"/>
    <property type="evidence" value="ECO:0007669"/>
    <property type="project" value="TreeGrafter"/>
</dbReference>
<dbReference type="STRING" id="717646.M2N2G1"/>
<evidence type="ECO:0000256" key="2">
    <source>
        <dbReference type="ARBA" id="ARBA00022942"/>
    </source>
</evidence>
<dbReference type="AlphaFoldDB" id="M2N2G1"/>
<dbReference type="RefSeq" id="XP_007679184.1">
    <property type="nucleotide sequence ID" value="XM_007680994.1"/>
</dbReference>
<dbReference type="GO" id="GO:0005829">
    <property type="term" value="C:cytosol"/>
    <property type="evidence" value="ECO:0007669"/>
    <property type="project" value="TreeGrafter"/>
</dbReference>
<accession>M2N2G1</accession>
<organism evidence="5 6">
    <name type="scientific">Baudoinia panamericana (strain UAMH 10762)</name>
    <name type="common">Angels' share fungus</name>
    <name type="synonym">Baudoinia compniacensis (strain UAMH 10762)</name>
    <dbReference type="NCBI Taxonomy" id="717646"/>
    <lineage>
        <taxon>Eukaryota</taxon>
        <taxon>Fungi</taxon>
        <taxon>Dikarya</taxon>
        <taxon>Ascomycota</taxon>
        <taxon>Pezizomycotina</taxon>
        <taxon>Dothideomycetes</taxon>
        <taxon>Dothideomycetidae</taxon>
        <taxon>Mycosphaerellales</taxon>
        <taxon>Teratosphaeriaceae</taxon>
        <taxon>Baudoinia</taxon>
    </lineage>
</organism>
<dbReference type="OMA" id="RIVIFNC"/>
<comment type="similarity">
    <text evidence="1">Belongs to the proteasome subunit S5A family.</text>
</comment>
<proteinExistence type="inferred from homology"/>
<feature type="compositionally biased region" description="Basic and acidic residues" evidence="3">
    <location>
        <begin position="302"/>
        <end position="322"/>
    </location>
</feature>
<evidence type="ECO:0000256" key="3">
    <source>
        <dbReference type="SAM" id="MobiDB-lite"/>
    </source>
</evidence>
<reference evidence="5 6" key="1">
    <citation type="journal article" date="2012" name="PLoS Pathog.">
        <title>Diverse lifestyles and strategies of plant pathogenesis encoded in the genomes of eighteen Dothideomycetes fungi.</title>
        <authorList>
            <person name="Ohm R.A."/>
            <person name="Feau N."/>
            <person name="Henrissat B."/>
            <person name="Schoch C.L."/>
            <person name="Horwitz B.A."/>
            <person name="Barry K.W."/>
            <person name="Condon B.J."/>
            <person name="Copeland A.C."/>
            <person name="Dhillon B."/>
            <person name="Glaser F."/>
            <person name="Hesse C.N."/>
            <person name="Kosti I."/>
            <person name="LaButti K."/>
            <person name="Lindquist E.A."/>
            <person name="Lucas S."/>
            <person name="Salamov A.A."/>
            <person name="Bradshaw R.E."/>
            <person name="Ciuffetti L."/>
            <person name="Hamelin R.C."/>
            <person name="Kema G.H.J."/>
            <person name="Lawrence C."/>
            <person name="Scott J.A."/>
            <person name="Spatafora J.W."/>
            <person name="Turgeon B.G."/>
            <person name="de Wit P.J.G.M."/>
            <person name="Zhong S."/>
            <person name="Goodwin S.B."/>
            <person name="Grigoriev I.V."/>
        </authorList>
    </citation>
    <scope>NUCLEOTIDE SEQUENCE [LARGE SCALE GENOMIC DNA]</scope>
    <source>
        <strain evidence="5 6">UAMH 10762</strain>
    </source>
</reference>
<dbReference type="PROSITE" id="PS50234">
    <property type="entry name" value="VWFA"/>
    <property type="match status" value="1"/>
</dbReference>
<feature type="compositionally biased region" description="Gly residues" evidence="3">
    <location>
        <begin position="195"/>
        <end position="213"/>
    </location>
</feature>
<dbReference type="GO" id="GO:0008540">
    <property type="term" value="C:proteasome regulatory particle, base subcomplex"/>
    <property type="evidence" value="ECO:0007669"/>
    <property type="project" value="EnsemblFungi"/>
</dbReference>
<dbReference type="HOGENOM" id="CLU_033293_1_0_1"/>
<feature type="compositionally biased region" description="Basic and acidic residues" evidence="3">
    <location>
        <begin position="235"/>
        <end position="269"/>
    </location>
</feature>
<keyword evidence="2" id="KW-0647">Proteasome</keyword>
<feature type="region of interest" description="Disordered" evidence="3">
    <location>
        <begin position="195"/>
        <end position="221"/>
    </location>
</feature>
<evidence type="ECO:0000313" key="6">
    <source>
        <dbReference type="Proteomes" id="UP000011761"/>
    </source>
</evidence>
<dbReference type="FunFam" id="3.40.50.410:FF:000005">
    <property type="entry name" value="26S proteasome non-ATPase regulatory subunit 4"/>
    <property type="match status" value="1"/>
</dbReference>
<dbReference type="Pfam" id="PF13519">
    <property type="entry name" value="VWA_2"/>
    <property type="match status" value="1"/>
</dbReference>
<feature type="region of interest" description="Disordered" evidence="3">
    <location>
        <begin position="235"/>
        <end position="322"/>
    </location>
</feature>
<dbReference type="SUPFAM" id="SSF53300">
    <property type="entry name" value="vWA-like"/>
    <property type="match status" value="1"/>
</dbReference>
<dbReference type="KEGG" id="bcom:BAUCODRAFT_36835"/>
<dbReference type="GO" id="GO:0032436">
    <property type="term" value="P:positive regulation of proteasomal ubiquitin-dependent protein catabolic process"/>
    <property type="evidence" value="ECO:0007669"/>
    <property type="project" value="EnsemblFungi"/>
</dbReference>
<dbReference type="GeneID" id="19113090"/>
<dbReference type="Gene3D" id="3.40.50.410">
    <property type="entry name" value="von Willebrand factor, type A domain"/>
    <property type="match status" value="1"/>
</dbReference>
<dbReference type="Proteomes" id="UP000011761">
    <property type="component" value="Unassembled WGS sequence"/>
</dbReference>
<dbReference type="PANTHER" id="PTHR10223">
    <property type="entry name" value="26S PROTEASOME NON-ATPASE REGULATORY SUBUNIT 4"/>
    <property type="match status" value="1"/>
</dbReference>
<dbReference type="eggNOG" id="KOG2884">
    <property type="taxonomic scope" value="Eukaryota"/>
</dbReference>
<dbReference type="SMART" id="SM00327">
    <property type="entry name" value="VWA"/>
    <property type="match status" value="1"/>
</dbReference>